<dbReference type="Gene3D" id="1.20.140.100">
    <property type="entry name" value="Dynein heavy chain, N-terminal domain 2"/>
    <property type="match status" value="1"/>
</dbReference>
<evidence type="ECO:0000256" key="3">
    <source>
        <dbReference type="ARBA" id="ARBA00008887"/>
    </source>
</evidence>
<evidence type="ECO:0000256" key="18">
    <source>
        <dbReference type="ARBA" id="ARBA00033439"/>
    </source>
</evidence>
<dbReference type="FunFam" id="1.20.58.1120:FF:000005">
    <property type="entry name" value="Dynein, axonemal, heavy chain 12"/>
    <property type="match status" value="1"/>
</dbReference>
<evidence type="ECO:0000256" key="14">
    <source>
        <dbReference type="ARBA" id="ARBA00023069"/>
    </source>
</evidence>
<dbReference type="Gene3D" id="1.20.58.1120">
    <property type="match status" value="1"/>
</dbReference>
<dbReference type="Gene3D" id="6.10.140.1060">
    <property type="match status" value="1"/>
</dbReference>
<evidence type="ECO:0000259" key="20">
    <source>
        <dbReference type="SMART" id="SM00382"/>
    </source>
</evidence>
<proteinExistence type="inferred from homology"/>
<dbReference type="Pfam" id="PF03028">
    <property type="entry name" value="Dynein_heavy"/>
    <property type="match status" value="1"/>
</dbReference>
<dbReference type="FunFam" id="3.40.50.300:FF:002141">
    <property type="entry name" value="Dynein heavy chain"/>
    <property type="match status" value="1"/>
</dbReference>
<evidence type="ECO:0000256" key="16">
    <source>
        <dbReference type="ARBA" id="ARBA00023212"/>
    </source>
</evidence>
<dbReference type="InterPro" id="IPR027417">
    <property type="entry name" value="P-loop_NTPase"/>
</dbReference>
<keyword evidence="8" id="KW-0677">Repeat</keyword>
<dbReference type="GO" id="GO:0005874">
    <property type="term" value="C:microtubule"/>
    <property type="evidence" value="ECO:0007669"/>
    <property type="project" value="UniProtKB-KW"/>
</dbReference>
<name>A0A507DFT5_9FUNG</name>
<dbReference type="Pfam" id="PF12781">
    <property type="entry name" value="AAA_9"/>
    <property type="match status" value="1"/>
</dbReference>
<evidence type="ECO:0000256" key="17">
    <source>
        <dbReference type="ARBA" id="ARBA00023273"/>
    </source>
</evidence>
<dbReference type="FunFam" id="1.20.1270.280:FF:000001">
    <property type="entry name" value="dynein heavy chain 7, axonemal"/>
    <property type="match status" value="1"/>
</dbReference>
<dbReference type="Pfam" id="PF12777">
    <property type="entry name" value="MT"/>
    <property type="match status" value="1"/>
</dbReference>
<reference evidence="21 22" key="1">
    <citation type="journal article" date="2019" name="Sci. Rep.">
        <title>Comparative genomics of chytrid fungi reveal insights into the obligate biotrophic and pathogenic lifestyle of Synchytrium endobioticum.</title>
        <authorList>
            <person name="van de Vossenberg B.T.L.H."/>
            <person name="Warris S."/>
            <person name="Nguyen H.D.T."/>
            <person name="van Gent-Pelzer M.P.E."/>
            <person name="Joly D.L."/>
            <person name="van de Geest H.C."/>
            <person name="Bonants P.J.M."/>
            <person name="Smith D.S."/>
            <person name="Levesque C.A."/>
            <person name="van der Lee T.A.J."/>
        </authorList>
    </citation>
    <scope>NUCLEOTIDE SEQUENCE [LARGE SCALE GENOMIC DNA]</scope>
    <source>
        <strain evidence="21 22">LEV6574</strain>
    </source>
</reference>
<keyword evidence="15" id="KW-0505">Motor protein</keyword>
<keyword evidence="17" id="KW-0966">Cell projection</keyword>
<keyword evidence="10" id="KW-0067">ATP-binding</keyword>
<dbReference type="OrthoDB" id="447173at2759"/>
<dbReference type="FunFam" id="1.20.920.20:FF:000006">
    <property type="entry name" value="Dynein, axonemal, heavy chain 6"/>
    <property type="match status" value="1"/>
</dbReference>
<dbReference type="FunFam" id="1.10.8.710:FF:000004">
    <property type="entry name" value="Dynein axonemal heavy chain 6"/>
    <property type="match status" value="1"/>
</dbReference>
<dbReference type="FunFam" id="1.10.8.720:FF:000001">
    <property type="entry name" value="dynein heavy chain 7, axonemal"/>
    <property type="match status" value="1"/>
</dbReference>
<dbReference type="InterPro" id="IPR041589">
    <property type="entry name" value="DNAH3_AAA_lid_1"/>
</dbReference>
<comment type="subcellular location">
    <subcellularLocation>
        <location evidence="1">Cell projection</location>
        <location evidence="1">Cilium</location>
        <location evidence="1">Flagellum</location>
    </subcellularLocation>
    <subcellularLocation>
        <location evidence="2">Cytoplasm</location>
        <location evidence="2">Cytoskeleton</location>
        <location evidence="2">Cilium axoneme</location>
    </subcellularLocation>
</comment>
<dbReference type="Pfam" id="PF12775">
    <property type="entry name" value="AAA_7"/>
    <property type="match status" value="1"/>
</dbReference>
<gene>
    <name evidence="21" type="ORF">SeLEV6574_g01292</name>
</gene>
<dbReference type="Gene3D" id="1.10.287.2620">
    <property type="match status" value="1"/>
</dbReference>
<keyword evidence="14" id="KW-0969">Cilium</keyword>
<comment type="similarity">
    <text evidence="3">Belongs to the dynein heavy chain family.</text>
</comment>
<dbReference type="Pfam" id="PF17857">
    <property type="entry name" value="AAA_lid_1"/>
    <property type="match status" value="1"/>
</dbReference>
<feature type="domain" description="AAA+ ATPase" evidence="20">
    <location>
        <begin position="1476"/>
        <end position="1615"/>
    </location>
</feature>
<dbReference type="Gene3D" id="3.10.490.20">
    <property type="match status" value="1"/>
</dbReference>
<dbReference type="InterPro" id="IPR003593">
    <property type="entry name" value="AAA+_ATPase"/>
</dbReference>
<dbReference type="FunFam" id="1.20.920.30:FF:000005">
    <property type="entry name" value="Dynein, axonemal, heavy chain 2"/>
    <property type="match status" value="1"/>
</dbReference>
<dbReference type="Pfam" id="PF12774">
    <property type="entry name" value="AAA_6"/>
    <property type="match status" value="1"/>
</dbReference>
<dbReference type="InterPro" id="IPR024743">
    <property type="entry name" value="Dynein_HC_stalk"/>
</dbReference>
<dbReference type="InterPro" id="IPR041658">
    <property type="entry name" value="AAA_lid_11"/>
</dbReference>
<organism evidence="21 22">
    <name type="scientific">Synchytrium endobioticum</name>
    <dbReference type="NCBI Taxonomy" id="286115"/>
    <lineage>
        <taxon>Eukaryota</taxon>
        <taxon>Fungi</taxon>
        <taxon>Fungi incertae sedis</taxon>
        <taxon>Chytridiomycota</taxon>
        <taxon>Chytridiomycota incertae sedis</taxon>
        <taxon>Chytridiomycetes</taxon>
        <taxon>Synchytriales</taxon>
        <taxon>Synchytriaceae</taxon>
        <taxon>Synchytrium</taxon>
    </lineage>
</organism>
<comment type="caution">
    <text evidence="21">The sequence shown here is derived from an EMBL/GenBank/DDBJ whole genome shotgun (WGS) entry which is preliminary data.</text>
</comment>
<dbReference type="InterPro" id="IPR042219">
    <property type="entry name" value="AAA_lid_11_sf"/>
</dbReference>
<feature type="domain" description="AAA+ ATPase" evidence="20">
    <location>
        <begin position="1757"/>
        <end position="1995"/>
    </location>
</feature>
<dbReference type="Gene3D" id="1.20.920.20">
    <property type="match status" value="1"/>
</dbReference>
<dbReference type="InterPro" id="IPR004273">
    <property type="entry name" value="Dynein_heavy_D6_P-loop"/>
</dbReference>
<dbReference type="Gene3D" id="1.10.472.130">
    <property type="match status" value="1"/>
</dbReference>
<dbReference type="InterPro" id="IPR043160">
    <property type="entry name" value="Dynein_C_barrel"/>
</dbReference>
<dbReference type="Gene3D" id="1.10.8.1220">
    <property type="match status" value="1"/>
</dbReference>
<dbReference type="EMBL" id="QEAM01000028">
    <property type="protein sequence ID" value="TPX49758.1"/>
    <property type="molecule type" value="Genomic_DNA"/>
</dbReference>
<dbReference type="Pfam" id="PF18198">
    <property type="entry name" value="AAA_lid_11"/>
    <property type="match status" value="1"/>
</dbReference>
<comment type="subunit">
    <text evidence="4">Consists of at least two heavy chains and a number of intermediate and light chains.</text>
</comment>
<dbReference type="PANTHER" id="PTHR22878:SF73">
    <property type="entry name" value="DYNEIN AXONEMAL HEAVY CHAIN 1"/>
    <property type="match status" value="1"/>
</dbReference>
<dbReference type="GO" id="GO:0045505">
    <property type="term" value="F:dynein intermediate chain binding"/>
    <property type="evidence" value="ECO:0007669"/>
    <property type="project" value="InterPro"/>
</dbReference>
<dbReference type="FunFam" id="1.10.287.2620:FF:000002">
    <property type="entry name" value="Dynein heavy chain 2, axonemal"/>
    <property type="match status" value="1"/>
</dbReference>
<evidence type="ECO:0000256" key="2">
    <source>
        <dbReference type="ARBA" id="ARBA00004430"/>
    </source>
</evidence>
<dbReference type="InterPro" id="IPR043157">
    <property type="entry name" value="Dynein_AAA1S"/>
</dbReference>
<keyword evidence="11" id="KW-0282">Flagellum</keyword>
<evidence type="ECO:0000256" key="11">
    <source>
        <dbReference type="ARBA" id="ARBA00022846"/>
    </source>
</evidence>
<dbReference type="FunFam" id="3.10.490.20:FF:000001">
    <property type="entry name" value="dynein heavy chain 7, axonemal"/>
    <property type="match status" value="1"/>
</dbReference>
<keyword evidence="7" id="KW-0493">Microtubule</keyword>
<evidence type="ECO:0000256" key="4">
    <source>
        <dbReference type="ARBA" id="ARBA00011655"/>
    </source>
</evidence>
<keyword evidence="16" id="KW-0206">Cytoskeleton</keyword>
<dbReference type="InterPro" id="IPR013602">
    <property type="entry name" value="Dynein_heavy_linker"/>
</dbReference>
<evidence type="ECO:0000256" key="10">
    <source>
        <dbReference type="ARBA" id="ARBA00022840"/>
    </source>
</evidence>
<evidence type="ECO:0000256" key="8">
    <source>
        <dbReference type="ARBA" id="ARBA00022737"/>
    </source>
</evidence>
<dbReference type="Gene3D" id="1.20.1270.280">
    <property type="match status" value="1"/>
</dbReference>
<evidence type="ECO:0000256" key="9">
    <source>
        <dbReference type="ARBA" id="ARBA00022741"/>
    </source>
</evidence>
<dbReference type="PANTHER" id="PTHR22878">
    <property type="entry name" value="DYNEIN HEAVY CHAIN 6, AXONEMAL-LIKE-RELATED"/>
    <property type="match status" value="1"/>
</dbReference>
<dbReference type="InterPro" id="IPR024317">
    <property type="entry name" value="Dynein_heavy_chain_D4_dom"/>
</dbReference>
<dbReference type="GO" id="GO:0031514">
    <property type="term" value="C:motile cilium"/>
    <property type="evidence" value="ECO:0007669"/>
    <property type="project" value="UniProtKB-SubCell"/>
</dbReference>
<dbReference type="InterPro" id="IPR042222">
    <property type="entry name" value="Dynein_2_N"/>
</dbReference>
<dbReference type="Proteomes" id="UP000320475">
    <property type="component" value="Unassembled WGS sequence"/>
</dbReference>
<keyword evidence="12" id="KW-0243">Dynein</keyword>
<evidence type="ECO:0000256" key="1">
    <source>
        <dbReference type="ARBA" id="ARBA00004230"/>
    </source>
</evidence>
<dbReference type="FunFam" id="1.20.140.100:FF:000004">
    <property type="entry name" value="Dynein axonemal heavy chain 6"/>
    <property type="match status" value="1"/>
</dbReference>
<dbReference type="GO" id="GO:0005524">
    <property type="term" value="F:ATP binding"/>
    <property type="evidence" value="ECO:0007669"/>
    <property type="project" value="UniProtKB-KW"/>
</dbReference>
<dbReference type="InterPro" id="IPR041466">
    <property type="entry name" value="Dynein_AAA5_ext"/>
</dbReference>
<dbReference type="FunFam" id="3.20.180.20:FF:000003">
    <property type="entry name" value="Dynein heavy chain 12, axonemal"/>
    <property type="match status" value="1"/>
</dbReference>
<dbReference type="InterPro" id="IPR035699">
    <property type="entry name" value="AAA_6"/>
</dbReference>
<evidence type="ECO:0000256" key="12">
    <source>
        <dbReference type="ARBA" id="ARBA00023017"/>
    </source>
</evidence>
<evidence type="ECO:0000313" key="22">
    <source>
        <dbReference type="Proteomes" id="UP000320475"/>
    </source>
</evidence>
<dbReference type="Gene3D" id="1.20.920.30">
    <property type="match status" value="1"/>
</dbReference>
<keyword evidence="9" id="KW-0547">Nucleotide-binding</keyword>
<dbReference type="FunFam" id="3.40.50.300:FF:000362">
    <property type="entry name" value="Dynein, axonemal, heavy chain 6"/>
    <property type="match status" value="1"/>
</dbReference>
<keyword evidence="13 19" id="KW-0175">Coiled coil</keyword>
<keyword evidence="6" id="KW-0963">Cytoplasm</keyword>
<accession>A0A507DFT5</accession>
<evidence type="ECO:0000256" key="5">
    <source>
        <dbReference type="ARBA" id="ARBA00022197"/>
    </source>
</evidence>
<dbReference type="InterPro" id="IPR026983">
    <property type="entry name" value="DHC"/>
</dbReference>
<evidence type="ECO:0000256" key="7">
    <source>
        <dbReference type="ARBA" id="ARBA00022701"/>
    </source>
</evidence>
<dbReference type="Pfam" id="PF12780">
    <property type="entry name" value="AAA_8"/>
    <property type="match status" value="1"/>
</dbReference>
<feature type="coiled-coil region" evidence="19">
    <location>
        <begin position="2941"/>
        <end position="2989"/>
    </location>
</feature>
<dbReference type="FunFam" id="3.40.50.300:FF:000044">
    <property type="entry name" value="Dynein heavy chain 5, axonemal"/>
    <property type="match status" value="1"/>
</dbReference>
<dbReference type="InterPro" id="IPR041228">
    <property type="entry name" value="Dynein_C"/>
</dbReference>
<dbReference type="Gene3D" id="3.20.180.20">
    <property type="entry name" value="Dynein heavy chain, N-terminal domain 2"/>
    <property type="match status" value="1"/>
</dbReference>
<dbReference type="SMART" id="SM00382">
    <property type="entry name" value="AAA"/>
    <property type="match status" value="2"/>
</dbReference>
<dbReference type="VEuPathDB" id="FungiDB:SeMB42_g00367"/>
<dbReference type="FunFam" id="3.40.50.300:FF:001328">
    <property type="entry name" value="Dynein heavy chain 6, axonemal"/>
    <property type="match status" value="1"/>
</dbReference>
<evidence type="ECO:0000313" key="21">
    <source>
        <dbReference type="EMBL" id="TPX49758.1"/>
    </source>
</evidence>
<dbReference type="FunFam" id="3.40.50.300:FF:000223">
    <property type="entry name" value="Dynein heavy chain 3, axonemal"/>
    <property type="match status" value="1"/>
</dbReference>
<dbReference type="InterPro" id="IPR042228">
    <property type="entry name" value="Dynein_linker_3"/>
</dbReference>
<dbReference type="Pfam" id="PF17852">
    <property type="entry name" value="Dynein_AAA_lid"/>
    <property type="match status" value="1"/>
</dbReference>
<dbReference type="GO" id="GO:0051959">
    <property type="term" value="F:dynein light intermediate chain binding"/>
    <property type="evidence" value="ECO:0007669"/>
    <property type="project" value="InterPro"/>
</dbReference>
<evidence type="ECO:0000256" key="13">
    <source>
        <dbReference type="ARBA" id="ARBA00023054"/>
    </source>
</evidence>
<evidence type="ECO:0000256" key="15">
    <source>
        <dbReference type="ARBA" id="ARBA00023175"/>
    </source>
</evidence>
<dbReference type="Pfam" id="PF08393">
    <property type="entry name" value="DHC_N2"/>
    <property type="match status" value="1"/>
</dbReference>
<evidence type="ECO:0000256" key="6">
    <source>
        <dbReference type="ARBA" id="ARBA00022490"/>
    </source>
</evidence>
<dbReference type="SUPFAM" id="SSF52540">
    <property type="entry name" value="P-loop containing nucleoside triphosphate hydrolases"/>
    <property type="match status" value="4"/>
</dbReference>
<dbReference type="InterPro" id="IPR035706">
    <property type="entry name" value="AAA_9"/>
</dbReference>
<dbReference type="Gene3D" id="1.10.8.720">
    <property type="entry name" value="Region D6 of dynein motor"/>
    <property type="match status" value="1"/>
</dbReference>
<dbReference type="GO" id="GO:0005858">
    <property type="term" value="C:axonemal dynein complex"/>
    <property type="evidence" value="ECO:0007669"/>
    <property type="project" value="UniProtKB-ARBA"/>
</dbReference>
<evidence type="ECO:0000256" key="19">
    <source>
        <dbReference type="SAM" id="Coils"/>
    </source>
</evidence>
<sequence length="4148" mass="470157">MGSFYRRRHLPLEPRGLSTEIPAVFSQPLLVNAKHANKTATVVDSNLDALSQTDPCFAHVEKVEKTTENASGVPEADVSNSLRSDLPSFRPPASSSKVLQPKVFIQYATLPGTVPRRVETERRRRLYASQNVSDLLIKEGIHARPADRPTAVDKSPPQTTKTDVEFLPLHWFDNVDHDERTVQEWVDAVASAATTEHPAQGKAQINVGWWTDVKIMGYHPASQRWRVVWHQQYHHVENNREQNALRRGDEWESWVHRIDLMFESEDPFKFVQRVAAAHRLRLEIAQKLRYNFFVDSMPTNAALEMTDDQVERIFKWAMAGIKQLSVLAPNSAQVAALTRELKIDYARTMNKMIFDEEITRPNSYQDYPSLDLPLSAVRTEPTPVPLLGKVDIPEYNFAGRRDEFAFASFLTKREVIKVLARVHTECERVAYGNLFQTAFGKTVKVDEFDAIQQQAATTTSAMLKDSWINTLKTAIKNGFRDVGKGWYNMHETNPEVYRISKLKKFMTTVKFNMQDAIRSLVLNSFNEYIKLITSVACQNISVNSTNDIRLGTATSADVPTRRPLFSVDLLFRNDQLVYSVDPVAYESAVLTAFDRVTSVVEGLPQLEPLVLDQLFWPAKPPLQSPHPREPEVMGLRAKLQRALREGIRPLEAYIQQFDKYLPRMNLDPAKYAIEYEEAAQSLGDVERLVLDHMKDCEQLERDVPAHTNLGMFWVGCESVRIAMRKDLAKVVLDVLARRTAKLAQSICAAFIQVEKRLRDRPSKIEEVAEQREYMETAMEILQTQSERISEMLKNHEVLEKFRHELTSEDSRLRWQAYGWPRKIEELLNEVEASLNVDEQNFARNLTTDQELFKERVNNLTNVVNEFGKHCDVIKVNEIVAEVNRVANEFKECQAMAALINGRERLFSLENTRYDDVAQLAKDFEPYKVLWVTAGDWLKWKNAWLKGPFEELNPEEVDKSLTNAWRSMFKSVKQFKSQPGCLAVATQLKDEMDAFKPNIPLIQSLRNPGMRDRHWEALSQEVGVQINPTTKSVTMIDLLAMGLVERIADISKICDVAGKEYAIEATLDKLENDWKEMQLDIIPYQDGYLMKASDEVQRLLDDNIVMIQSLAFSPFKKAFSERILSWETKLKMVQEVLEEWMQCQRQYLYLSPVFSSDDIVTQLPVESKRFQTMDRTWRRVMTQAKARPNVIECCGDSKLLDNFKECNKLLELVSKGLSAYLENKRIAFPRFFFLSDDELLQILSQTKDPTAVQPHLRKCFENVAKLEFQPDRTITAMFSGEGEKIKMVEPFVPQGNVETWLLKVEDSMRKSVKKVIMDGLSCYHLKQRTDWVLDWPGQVVLSVSQTYWTKEVSEALKDGTAGLKVLYTRLLNQLQGLVGLVRGELAYLQRLVLGDLIVIDVHARDVVQRLIDAGVSSENDFEWVSQLRYTWEEEDLRVRIVNANFKYGYEYLGNTGRLVITPLTDRCYLTLTGAMHLGMGGAPAGPAGTGKTETVKDLAKALAKQCVVFNCSDQLDYLAMAKFFKGLAAAGAWACFDEFNRIDIEVLSVIAQQIITIQKAAAAGLTTFMFEGVELPLDASNAIFITMNPGYAGRTELPDNLKALFRPVAMMIPNYAMIAEISLFSFGFSNAKVLADKMVATFKLSSEQLSSQDHYDFGMRAVKTVISSAGNLKRSQPDAPEDLLLLRALCDCNLPKFLAEDVPLFEGIISDLFPGVEQPAIDYGSLLAAINATCQQMNLQPQTNFLKKAIQLYETTIVRHGLMLVGPTGGGKTTCIRLLASSVTALHGQKAPNDTTFEKVRVETLNPKSITMGQLYGEFDPQTHEWTDGILSCLMREGVAEDTPDKKWYVFDGPVDAVWIESMNTLLDDNKKLCLSSGEIIKMSDTQRMIFEVGDLAYASPATVSRCGMIYMEPNALGLGPLIQSWVNKTTRELTAAYAQQFASNTTPLFEYYLEPALQFLRKGQKEIIPTMNGNLAQSLMRLMSALLVPYMQKAEDPSNNQASDQIADIQDVLEPFFIFSLIWSVGVTTDADDRRKFDLWLKDHMQGRPPKIPLPMSGIVHDYQFVRDRKLWVNWMETLSPRTESNQRGMDMIVPTMDTVRNSYLIDLLLKSGSHVLSVGATGTGKSITIQQNLMKSDESIVPITLNFSARTSANQTQDLLDSKMEKRRKGVYGPPVGKKFYIFVDDLNMPALDICGAQPAVELLRQWLCHGGWFDRANVGKFMEIVDITLVGAMGPPGGGRNPVTPRFTRHFNTMACIEMDDQSMHRIFSTILGGFLSRFSAIIAAKNGSIVTASIHIYNTIRAELLPTPAKSHYTFNLRDLSKVIQGVLSADQKTVVEDKDIVRIWIHELQRVFQDRLVDNKDKGWFSQLIKDTMENKVGMSWSEVVTIEPLLYGDFLTPPTGQSRPYIEIRELRTLAKSIEEYMDDYNSTSTSPVKLVMFLDAIEHVSRICRIIRQPGGHALLLGVGGSGRQSLSRLASFMEDYELFQIEVTKSYGLTEWREDLKKVLLEAGIDERRTVFLIADTQIFSESCVEDINGILNSGDVPNIYNNEETDRIMNAMRSAALDAGVVPTRENMFALFLNRVKQNLHLIVCMSPLGDAFRNRLRMFPSLVNCCTIDWFSTWPEEALQSVAANSLAEVPNLGSEKVTEGIVKLCVVMHESVQSKCIQYRSELGRFNYVTPKSYLELLGLYKSLLDKKRTELLALRKRTATGLEKLLNATKEVEVLQQELEAMQPMLIQTGKDTEEAMQQITIDKIKAEEIREVVAREELQATRKAEETKGIADDAKRDLDEALPALEAAMDSLNNLSKNDIIEVRSMQRPPEGVKLVIEAVCILKGVKPKKIDGDKPGKKVDDYWEVGKAMLAEPQKFLESLVNFDKDNISEAVIQKIKPYIDSEEFQVEVIARVSRAATSICQWVRAMEKYYWVSRSVAPKRARLQEAQESLDATMKTLAELKRTLLEADISIKEMEKKFAESVAKKEELSRKVEECSIKLSRAGKLISGLGGERLRWAQAVEAFDLSITNVVGDVLLSAAAVAYLGPFTSEYRQNLVKKWAEFLPTSHVPHSENVSFWNTLGEQVKLREWQLNGLPKDAYSRDNGLIVQYSRRWPLLIDPQGQSNRWIRNKEKDNSLDVIKLTDRDFVRTLENAVRFGKPVLLENVAEKLDPALEPILLKQTFRQGGQTVIKVGDSVLPYHDDFRFYITTKLPNPHYSPETSAIVTLVNFTLAPSGLEDQLLALVVANERPDLEEAKNELVMNNAAMKKELKDIEDKILYLLSSVQGSPVDDERLIDTLAASKETSEEIQSKVAIAERTEKDIDITRMKYQPVAVRTRILFFTITELTGVDPMYQYSLGWFMNLFTSAIAHSEKVEDVAQRVVNINEYFTFSLFSNVCRSLFERHKLMFSFLLSIRILMNDGMIDMDEWRYLLAGGLSGSDQQRMNPVSDWLSASAWSQILMLSSLPNFSGIESSFTTNGDQYKVIFDSAQPHREKLPAPWPTKLNGFQKLLVLRCLRPDRVTSAIQDFVAAELGVRFIEPQTSDVSALFKESNALTPLIFVLSPGADPASALYKFAEDQRFSKKLSAVSLGQGQGPKAEVLIRDAAERGLWVLLQNCHLAPSWMPTLDRIVDGLTQGNVHRDFRLWLTSMPSARFPVSILQNGLKMSQEPPKGIKANLMRAYSSYSEEYLNGCEKPREWKKLLFALSFFHAVVQERRKFGPLGWNIPYEFTDGDCRICTRQLKIFLEEYDEVPFKVLKYTVAEINYGGRVTDDWDRRLILNILDDFYNANVLEDGHKFSSSDVYVSIAANNYAAYRDYIKQLPIDESTEIFAMHDNANITFAQTETYSLFDTLVALMPKSSSSASGKTREQFLMELAISIQNKIPAPFNEDEVLRKYPNDYKESMSTVLVQEVIRYNRLLSALHSSLAEVRKALVGLVVMSEALEAVCNALFVNQVPSMWAAKAYPSLKPLNGWVSDLMARCEFLQKWIDNGQPAIFWLSGIFFPQALLSGVLQNFARKYNIAIDQLSFEFKMLDGRWEDLHAKPADGCYIRGLNLEGARWDAQRRLLVESRPKELYTDFPPIWLIPKANRKKPELGYYECPVYKTLTRAGTLSTTGHSTNFVFSIEVPSDLPQAHWIKRGVALILSLAS</sequence>
<dbReference type="GO" id="GO:0003341">
    <property type="term" value="P:cilium movement"/>
    <property type="evidence" value="ECO:0007669"/>
    <property type="project" value="UniProtKB-ARBA"/>
</dbReference>
<dbReference type="Gene3D" id="3.40.50.300">
    <property type="entry name" value="P-loop containing nucleotide triphosphate hydrolases"/>
    <property type="match status" value="5"/>
</dbReference>
<dbReference type="FunFam" id="1.10.8.1220:FF:000001">
    <property type="entry name" value="Dynein axonemal heavy chain 5"/>
    <property type="match status" value="1"/>
</dbReference>
<dbReference type="Pfam" id="PF18199">
    <property type="entry name" value="Dynein_C"/>
    <property type="match status" value="1"/>
</dbReference>
<protein>
    <recommendedName>
        <fullName evidence="5">Dynein heavy chain, cytoplasmic</fullName>
    </recommendedName>
    <alternativeName>
        <fullName evidence="18">Dynein heavy chain, cytosolic</fullName>
    </alternativeName>
</protein>
<dbReference type="GO" id="GO:0008569">
    <property type="term" value="F:minus-end-directed microtubule motor activity"/>
    <property type="evidence" value="ECO:0007669"/>
    <property type="project" value="InterPro"/>
</dbReference>
<dbReference type="Gene3D" id="1.10.8.710">
    <property type="match status" value="1"/>
</dbReference>